<dbReference type="InterPro" id="IPR009056">
    <property type="entry name" value="Cyt_c-like_dom"/>
</dbReference>
<protein>
    <submittedName>
        <fullName evidence="7">Cytochrome C oxidase, cbb3-type, subunit III</fullName>
    </submittedName>
</protein>
<dbReference type="Proteomes" id="UP000198728">
    <property type="component" value="Unassembled WGS sequence"/>
</dbReference>
<dbReference type="Gene3D" id="1.10.760.10">
    <property type="entry name" value="Cytochrome c-like domain"/>
    <property type="match status" value="1"/>
</dbReference>
<dbReference type="STRING" id="441112.SAMN04488094_102135"/>
<keyword evidence="3 4" id="KW-0408">Iron</keyword>
<evidence type="ECO:0000259" key="6">
    <source>
        <dbReference type="PROSITE" id="PS51007"/>
    </source>
</evidence>
<name>A0A1I1FMG0_9RHOB</name>
<dbReference type="PROSITE" id="PS51007">
    <property type="entry name" value="CYTC"/>
    <property type="match status" value="1"/>
</dbReference>
<feature type="domain" description="Cytochrome c" evidence="6">
    <location>
        <begin position="53"/>
        <end position="147"/>
    </location>
</feature>
<dbReference type="AlphaFoldDB" id="A0A1I1FMG0"/>
<gene>
    <name evidence="7" type="ORF">SAMN04488094_102135</name>
</gene>
<reference evidence="7" key="1">
    <citation type="submission" date="2016-10" db="EMBL/GenBank/DDBJ databases">
        <authorList>
            <person name="de Groot N.N."/>
        </authorList>
    </citation>
    <scope>NUCLEOTIDE SEQUENCE [LARGE SCALE GENOMIC DNA]</scope>
    <source>
        <strain evidence="7">DSM 19548</strain>
    </source>
</reference>
<feature type="signal peptide" evidence="5">
    <location>
        <begin position="1"/>
        <end position="24"/>
    </location>
</feature>
<dbReference type="GO" id="GO:0009055">
    <property type="term" value="F:electron transfer activity"/>
    <property type="evidence" value="ECO:0007669"/>
    <property type="project" value="InterPro"/>
</dbReference>
<keyword evidence="8" id="KW-1185">Reference proteome</keyword>
<keyword evidence="2 4" id="KW-0479">Metal-binding</keyword>
<dbReference type="RefSeq" id="WP_093359535.1">
    <property type="nucleotide sequence ID" value="NZ_FOLG01000002.1"/>
</dbReference>
<dbReference type="InterPro" id="IPR036909">
    <property type="entry name" value="Cyt_c-like_dom_sf"/>
</dbReference>
<keyword evidence="5" id="KW-0732">Signal</keyword>
<feature type="chain" id="PRO_5011549132" evidence="5">
    <location>
        <begin position="25"/>
        <end position="155"/>
    </location>
</feature>
<evidence type="ECO:0000256" key="3">
    <source>
        <dbReference type="ARBA" id="ARBA00023004"/>
    </source>
</evidence>
<dbReference type="GO" id="GO:0020037">
    <property type="term" value="F:heme binding"/>
    <property type="evidence" value="ECO:0007669"/>
    <property type="project" value="InterPro"/>
</dbReference>
<evidence type="ECO:0000256" key="1">
    <source>
        <dbReference type="ARBA" id="ARBA00022617"/>
    </source>
</evidence>
<evidence type="ECO:0000313" key="8">
    <source>
        <dbReference type="Proteomes" id="UP000198728"/>
    </source>
</evidence>
<dbReference type="EMBL" id="FOLG01000002">
    <property type="protein sequence ID" value="SFB98293.1"/>
    <property type="molecule type" value="Genomic_DNA"/>
</dbReference>
<proteinExistence type="predicted"/>
<evidence type="ECO:0000256" key="2">
    <source>
        <dbReference type="ARBA" id="ARBA00022723"/>
    </source>
</evidence>
<dbReference type="Pfam" id="PF00034">
    <property type="entry name" value="Cytochrom_C"/>
    <property type="match status" value="1"/>
</dbReference>
<organism evidence="7 8">
    <name type="scientific">Tropicimonas isoalkanivorans</name>
    <dbReference type="NCBI Taxonomy" id="441112"/>
    <lineage>
        <taxon>Bacteria</taxon>
        <taxon>Pseudomonadati</taxon>
        <taxon>Pseudomonadota</taxon>
        <taxon>Alphaproteobacteria</taxon>
        <taxon>Rhodobacterales</taxon>
        <taxon>Roseobacteraceae</taxon>
        <taxon>Tropicimonas</taxon>
    </lineage>
</organism>
<evidence type="ECO:0000313" key="7">
    <source>
        <dbReference type="EMBL" id="SFB98293.1"/>
    </source>
</evidence>
<accession>A0A1I1FMG0</accession>
<dbReference type="SUPFAM" id="SSF46626">
    <property type="entry name" value="Cytochrome c"/>
    <property type="match status" value="1"/>
</dbReference>
<keyword evidence="1 4" id="KW-0349">Heme</keyword>
<evidence type="ECO:0000256" key="5">
    <source>
        <dbReference type="SAM" id="SignalP"/>
    </source>
</evidence>
<sequence>MVTHISFIRLLMVGAMLIPTSVISQEKSDEAADSFLSVSSPVAMPFFTSMTEVSAENGRLIYSENCAVCHGLFGRGDGPRVSSFGEYQYIPDLSDGYIIEGRDEEIIEEISEGLNRLEPPLIIMPQFKYILARSDIESVLEYLKILPEVAPPLIE</sequence>
<dbReference type="OrthoDB" id="5514238at2"/>
<evidence type="ECO:0000256" key="4">
    <source>
        <dbReference type="PROSITE-ProRule" id="PRU00433"/>
    </source>
</evidence>
<dbReference type="GO" id="GO:0046872">
    <property type="term" value="F:metal ion binding"/>
    <property type="evidence" value="ECO:0007669"/>
    <property type="project" value="UniProtKB-KW"/>
</dbReference>